<reference evidence="3" key="1">
    <citation type="submission" date="2018-11" db="EMBL/GenBank/DDBJ databases">
        <authorList>
            <consortium name="Genoscope - CEA"/>
            <person name="William W."/>
        </authorList>
    </citation>
    <scope>NUCLEOTIDE SEQUENCE</scope>
</reference>
<feature type="compositionally biased region" description="Basic residues" evidence="1">
    <location>
        <begin position="162"/>
        <end position="171"/>
    </location>
</feature>
<feature type="compositionally biased region" description="Basic and acidic residues" evidence="1">
    <location>
        <begin position="172"/>
        <end position="198"/>
    </location>
</feature>
<dbReference type="EMBL" id="LS974623">
    <property type="protein sequence ID" value="CAG7901540.1"/>
    <property type="molecule type" value="Genomic_DNA"/>
</dbReference>
<feature type="compositionally biased region" description="Polar residues" evidence="1">
    <location>
        <begin position="23"/>
        <end position="37"/>
    </location>
</feature>
<sequence length="247" mass="27264">MPPPAPPSVTVYTHLTTIIYRESGSQETNPPETTPQENGPFDCLTTAGNRGQGPHHQSENHHIAYLIGERQKRGAPRRSDDTTSEVVGATTHKWSRETNKPAITRAATHAPPRPTHVATGARRKRTGPPPESSRTAYTAQPPGTPPLQTSRKSTPTADPSTHNHHAPPLKPKHNDGIQNHPDRASTGHEETEPQRDRGGDDDEDTETTKKRKKREKARRSPEMTVATAGNKEAVRNPSFRREVRAKF</sequence>
<evidence type="ECO:0000313" key="2">
    <source>
        <dbReference type="EMBL" id="CAG7901540.1"/>
    </source>
</evidence>
<evidence type="ECO:0000313" key="3">
    <source>
        <dbReference type="EMBL" id="VDC96985.1"/>
    </source>
</evidence>
<dbReference type="EMBL" id="LR031574">
    <property type="protein sequence ID" value="VDC96985.1"/>
    <property type="molecule type" value="Genomic_DNA"/>
</dbReference>
<dbReference type="AlphaFoldDB" id="A0A3P6B442"/>
<feature type="compositionally biased region" description="Basic and acidic residues" evidence="1">
    <location>
        <begin position="69"/>
        <end position="81"/>
    </location>
</feature>
<evidence type="ECO:0000256" key="1">
    <source>
        <dbReference type="SAM" id="MobiDB-lite"/>
    </source>
</evidence>
<feature type="region of interest" description="Disordered" evidence="1">
    <location>
        <begin position="21"/>
        <end position="247"/>
    </location>
</feature>
<name>A0A3P6B442_BRACM</name>
<gene>
    <name evidence="3" type="ORF">BRAA07T28797Z</name>
    <name evidence="2" type="ORF">BRAPAZ1V2_A07P11840.2</name>
</gene>
<proteinExistence type="predicted"/>
<feature type="compositionally biased region" description="Polar residues" evidence="1">
    <location>
        <begin position="146"/>
        <end position="160"/>
    </location>
</feature>
<dbReference type="Proteomes" id="UP000694005">
    <property type="component" value="Chromosome A07"/>
</dbReference>
<protein>
    <submittedName>
        <fullName evidence="2">Uncharacterized protein</fullName>
    </submittedName>
</protein>
<dbReference type="Gramene" id="A07p11840.2_BraZ1">
    <property type="protein sequence ID" value="A07p11840.2_BraZ1.CDS"/>
    <property type="gene ID" value="A07g11840.2_BraZ1"/>
</dbReference>
<organism evidence="3">
    <name type="scientific">Brassica campestris</name>
    <name type="common">Field mustard</name>
    <dbReference type="NCBI Taxonomy" id="3711"/>
    <lineage>
        <taxon>Eukaryota</taxon>
        <taxon>Viridiplantae</taxon>
        <taxon>Streptophyta</taxon>
        <taxon>Embryophyta</taxon>
        <taxon>Tracheophyta</taxon>
        <taxon>Spermatophyta</taxon>
        <taxon>Magnoliopsida</taxon>
        <taxon>eudicotyledons</taxon>
        <taxon>Gunneridae</taxon>
        <taxon>Pentapetalae</taxon>
        <taxon>rosids</taxon>
        <taxon>malvids</taxon>
        <taxon>Brassicales</taxon>
        <taxon>Brassicaceae</taxon>
        <taxon>Brassiceae</taxon>
        <taxon>Brassica</taxon>
    </lineage>
</organism>
<accession>A0A3P6B442</accession>